<sequence length="382" mass="44415">MLQQQKSIRRSLIRHSAWRYEMTPYRASAKYLHDYYSVKLPLVKTIYRDSFVQLDPDEETERFLQFSTDLAASSWRYKYLLNYIMHKKKMNISLAKWKVGDSFLFSLSQYRQLLRDAGFNLAAHDLNVLDIGQGSGTVLKSVGKATQTDNLFAFDKDLHANDLAKKRGIKILAEEEFRLHTSLDHAHREEEDKFDLVILSNVLDHSFRPVSVLEDALWRTKRNGFLLISVSVPWRPFYGSKNVKGGYSTYKDRTTNKQIKERLVEQAPTCEDQTYPWWSPPKIPLSFEEAAQDILKGITSGGERLQYINRMWKLLDYADRVGVSSVSKLELKAWTRSPYWLAGTAVEDSWDNLTMLLQKADYSDNFQGFDEDPPEFFASEEQ</sequence>
<evidence type="ECO:0000313" key="1">
    <source>
        <dbReference type="EMBL" id="CBY09419.1"/>
    </source>
</evidence>
<proteinExistence type="predicted"/>
<gene>
    <name evidence="1" type="ORF">GSOID_T00007975001</name>
</gene>
<evidence type="ECO:0000313" key="2">
    <source>
        <dbReference type="Proteomes" id="UP000001307"/>
    </source>
</evidence>
<dbReference type="InParanoid" id="E4XCU4"/>
<dbReference type="OrthoDB" id="199041at2759"/>
<dbReference type="InterPro" id="IPR007884">
    <property type="entry name" value="METL9"/>
</dbReference>
<organism evidence="1">
    <name type="scientific">Oikopleura dioica</name>
    <name type="common">Tunicate</name>
    <dbReference type="NCBI Taxonomy" id="34765"/>
    <lineage>
        <taxon>Eukaryota</taxon>
        <taxon>Metazoa</taxon>
        <taxon>Chordata</taxon>
        <taxon>Tunicata</taxon>
        <taxon>Appendicularia</taxon>
        <taxon>Copelata</taxon>
        <taxon>Oikopleuridae</taxon>
        <taxon>Oikopleura</taxon>
    </lineage>
</organism>
<dbReference type="PANTHER" id="PTHR12890">
    <property type="entry name" value="DREV PROTEIN"/>
    <property type="match status" value="1"/>
</dbReference>
<dbReference type="GO" id="GO:0106370">
    <property type="term" value="F:protein-L-histidine N-pros-methyltransferase activity"/>
    <property type="evidence" value="ECO:0007669"/>
    <property type="project" value="InterPro"/>
</dbReference>
<name>E4XCU4_OIKDI</name>
<dbReference type="EMBL" id="FN653037">
    <property type="protein sequence ID" value="CBY09419.1"/>
    <property type="molecule type" value="Genomic_DNA"/>
</dbReference>
<dbReference type="PANTHER" id="PTHR12890:SF0">
    <property type="entry name" value="PROTEIN-L-HISTIDINE N-PROS-METHYLTRANSFERASE"/>
    <property type="match status" value="1"/>
</dbReference>
<dbReference type="Gene3D" id="3.40.50.150">
    <property type="entry name" value="Vaccinia Virus protein VP39"/>
    <property type="match status" value="1"/>
</dbReference>
<dbReference type="InterPro" id="IPR029063">
    <property type="entry name" value="SAM-dependent_MTases_sf"/>
</dbReference>
<dbReference type="Pfam" id="PF05219">
    <property type="entry name" value="DREV"/>
    <property type="match status" value="1"/>
</dbReference>
<dbReference type="Proteomes" id="UP000001307">
    <property type="component" value="Unassembled WGS sequence"/>
</dbReference>
<dbReference type="SUPFAM" id="SSF53335">
    <property type="entry name" value="S-adenosyl-L-methionine-dependent methyltransferases"/>
    <property type="match status" value="1"/>
</dbReference>
<reference evidence="1" key="1">
    <citation type="journal article" date="2010" name="Science">
        <title>Plasticity of animal genome architecture unmasked by rapid evolution of a pelagic tunicate.</title>
        <authorList>
            <person name="Denoeud F."/>
            <person name="Henriet S."/>
            <person name="Mungpakdee S."/>
            <person name="Aury J.M."/>
            <person name="Da Silva C."/>
            <person name="Brinkmann H."/>
            <person name="Mikhaleva J."/>
            <person name="Olsen L.C."/>
            <person name="Jubin C."/>
            <person name="Canestro C."/>
            <person name="Bouquet J.M."/>
            <person name="Danks G."/>
            <person name="Poulain J."/>
            <person name="Campsteijn C."/>
            <person name="Adamski M."/>
            <person name="Cross I."/>
            <person name="Yadetie F."/>
            <person name="Muffato M."/>
            <person name="Louis A."/>
            <person name="Butcher S."/>
            <person name="Tsagkogeorga G."/>
            <person name="Konrad A."/>
            <person name="Singh S."/>
            <person name="Jensen M.F."/>
            <person name="Cong E.H."/>
            <person name="Eikeseth-Otteraa H."/>
            <person name="Noel B."/>
            <person name="Anthouard V."/>
            <person name="Porcel B.M."/>
            <person name="Kachouri-Lafond R."/>
            <person name="Nishino A."/>
            <person name="Ugolini M."/>
            <person name="Chourrout P."/>
            <person name="Nishida H."/>
            <person name="Aasland R."/>
            <person name="Huzurbazar S."/>
            <person name="Westhof E."/>
            <person name="Delsuc F."/>
            <person name="Lehrach H."/>
            <person name="Reinhardt R."/>
            <person name="Weissenbach J."/>
            <person name="Roy S.W."/>
            <person name="Artiguenave F."/>
            <person name="Postlethwait J.H."/>
            <person name="Manak J.R."/>
            <person name="Thompson E.M."/>
            <person name="Jaillon O."/>
            <person name="Du Pasquier L."/>
            <person name="Boudinot P."/>
            <person name="Liberles D.A."/>
            <person name="Volff J.N."/>
            <person name="Philippe H."/>
            <person name="Lenhard B."/>
            <person name="Roest Crollius H."/>
            <person name="Wincker P."/>
            <person name="Chourrout D."/>
        </authorList>
    </citation>
    <scope>NUCLEOTIDE SEQUENCE [LARGE SCALE GENOMIC DNA]</scope>
</reference>
<dbReference type="AlphaFoldDB" id="E4XCU4"/>
<dbReference type="CDD" id="cd02440">
    <property type="entry name" value="AdoMet_MTases"/>
    <property type="match status" value="1"/>
</dbReference>
<keyword evidence="2" id="KW-1185">Reference proteome</keyword>
<evidence type="ECO:0008006" key="3">
    <source>
        <dbReference type="Google" id="ProtNLM"/>
    </source>
</evidence>
<accession>E4XCU4</accession>
<protein>
    <recommendedName>
        <fullName evidence="3">Methyltransferase domain-containing protein</fullName>
    </recommendedName>
</protein>